<accession>A0A6J4PUJ4</accession>
<keyword evidence="5 6" id="KW-0687">Ribonucleoprotein</keyword>
<dbReference type="EMBL" id="CADCUR010000281">
    <property type="protein sequence ID" value="CAA9423908.1"/>
    <property type="molecule type" value="Genomic_DNA"/>
</dbReference>
<evidence type="ECO:0000256" key="5">
    <source>
        <dbReference type="ARBA" id="ARBA00023274"/>
    </source>
</evidence>
<dbReference type="InterPro" id="IPR023798">
    <property type="entry name" value="Ribosomal_uS7_dom"/>
</dbReference>
<dbReference type="Gene3D" id="1.10.455.10">
    <property type="entry name" value="Ribosomal protein S7 domain"/>
    <property type="match status" value="1"/>
</dbReference>
<protein>
    <recommendedName>
        <fullName evidence="6">Small ribosomal subunit protein uS7</fullName>
    </recommendedName>
</protein>
<evidence type="ECO:0000256" key="7">
    <source>
        <dbReference type="RuleBase" id="RU003619"/>
    </source>
</evidence>
<evidence type="ECO:0000259" key="8">
    <source>
        <dbReference type="Pfam" id="PF00177"/>
    </source>
</evidence>
<dbReference type="InterPro" id="IPR000235">
    <property type="entry name" value="Ribosomal_uS7"/>
</dbReference>
<evidence type="ECO:0000256" key="4">
    <source>
        <dbReference type="ARBA" id="ARBA00022980"/>
    </source>
</evidence>
<dbReference type="PROSITE" id="PS00052">
    <property type="entry name" value="RIBOSOMAL_S7"/>
    <property type="match status" value="1"/>
</dbReference>
<keyword evidence="2 6" id="KW-0699">rRNA-binding</keyword>
<organism evidence="9">
    <name type="scientific">uncultured Pyrinomonadaceae bacterium</name>
    <dbReference type="NCBI Taxonomy" id="2283094"/>
    <lineage>
        <taxon>Bacteria</taxon>
        <taxon>Pseudomonadati</taxon>
        <taxon>Acidobacteriota</taxon>
        <taxon>Blastocatellia</taxon>
        <taxon>Blastocatellales</taxon>
        <taxon>Pyrinomonadaceae</taxon>
        <taxon>environmental samples</taxon>
    </lineage>
</organism>
<dbReference type="HAMAP" id="MF_00480_B">
    <property type="entry name" value="Ribosomal_uS7_B"/>
    <property type="match status" value="1"/>
</dbReference>
<comment type="function">
    <text evidence="6">One of the primary rRNA binding proteins, it binds directly to 16S rRNA where it nucleates assembly of the head domain of the 30S subunit. Is located at the subunit interface close to the decoding center, probably blocks exit of the E-site tRNA.</text>
</comment>
<name>A0A6J4PUJ4_9BACT</name>
<evidence type="ECO:0000313" key="9">
    <source>
        <dbReference type="EMBL" id="CAA9423908.1"/>
    </source>
</evidence>
<proteinExistence type="inferred from homology"/>
<evidence type="ECO:0000256" key="3">
    <source>
        <dbReference type="ARBA" id="ARBA00022884"/>
    </source>
</evidence>
<keyword evidence="4 6" id="KW-0689">Ribosomal protein</keyword>
<dbReference type="GO" id="GO:0003735">
    <property type="term" value="F:structural constituent of ribosome"/>
    <property type="evidence" value="ECO:0007669"/>
    <property type="project" value="InterPro"/>
</dbReference>
<feature type="domain" description="Small ribosomal subunit protein uS7" evidence="8">
    <location>
        <begin position="2"/>
        <end position="149"/>
    </location>
</feature>
<dbReference type="PIRSF" id="PIRSF002122">
    <property type="entry name" value="RPS7p_RPS7a_RPS5e_RPS7o"/>
    <property type="match status" value="1"/>
</dbReference>
<evidence type="ECO:0000256" key="2">
    <source>
        <dbReference type="ARBA" id="ARBA00022730"/>
    </source>
</evidence>
<dbReference type="CDD" id="cd14869">
    <property type="entry name" value="uS7_Bacteria"/>
    <property type="match status" value="1"/>
</dbReference>
<evidence type="ECO:0000256" key="1">
    <source>
        <dbReference type="ARBA" id="ARBA00007151"/>
    </source>
</evidence>
<keyword evidence="6" id="KW-0820">tRNA-binding</keyword>
<comment type="similarity">
    <text evidence="1 6 7">Belongs to the universal ribosomal protein uS7 family.</text>
</comment>
<dbReference type="Pfam" id="PF00177">
    <property type="entry name" value="Ribosomal_S7"/>
    <property type="match status" value="1"/>
</dbReference>
<dbReference type="PANTHER" id="PTHR11205">
    <property type="entry name" value="RIBOSOMAL PROTEIN S7"/>
    <property type="match status" value="1"/>
</dbReference>
<dbReference type="NCBIfam" id="TIGR01029">
    <property type="entry name" value="rpsG_bact"/>
    <property type="match status" value="1"/>
</dbReference>
<dbReference type="GO" id="GO:0000049">
    <property type="term" value="F:tRNA binding"/>
    <property type="evidence" value="ECO:0007669"/>
    <property type="project" value="UniProtKB-UniRule"/>
</dbReference>
<dbReference type="GO" id="GO:0006412">
    <property type="term" value="P:translation"/>
    <property type="evidence" value="ECO:0007669"/>
    <property type="project" value="UniProtKB-UniRule"/>
</dbReference>
<dbReference type="GO" id="GO:0015935">
    <property type="term" value="C:small ribosomal subunit"/>
    <property type="evidence" value="ECO:0007669"/>
    <property type="project" value="InterPro"/>
</dbReference>
<keyword evidence="3 6" id="KW-0694">RNA-binding</keyword>
<dbReference type="SUPFAM" id="SSF47973">
    <property type="entry name" value="Ribosomal protein S7"/>
    <property type="match status" value="1"/>
</dbReference>
<dbReference type="AlphaFoldDB" id="A0A6J4PUJ4"/>
<comment type="subunit">
    <text evidence="6">Part of the 30S ribosomal subunit. Contacts proteins S9 and S11.</text>
</comment>
<dbReference type="InterPro" id="IPR005717">
    <property type="entry name" value="Ribosomal_uS7_bac/org-type"/>
</dbReference>
<gene>
    <name evidence="6" type="primary">rpsG</name>
    <name evidence="9" type="ORF">AVDCRST_MAG74-3195</name>
</gene>
<dbReference type="FunFam" id="1.10.455.10:FF:000001">
    <property type="entry name" value="30S ribosomal protein S7"/>
    <property type="match status" value="1"/>
</dbReference>
<dbReference type="GO" id="GO:0019843">
    <property type="term" value="F:rRNA binding"/>
    <property type="evidence" value="ECO:0007669"/>
    <property type="project" value="UniProtKB-UniRule"/>
</dbReference>
<dbReference type="InterPro" id="IPR036823">
    <property type="entry name" value="Ribosomal_uS7_dom_sf"/>
</dbReference>
<dbReference type="InterPro" id="IPR020606">
    <property type="entry name" value="Ribosomal_uS7_CS"/>
</dbReference>
<sequence length="156" mass="17675">MPRRRVAGKREVLPDPIYNSIMVTKFINGVMWAGKKSVAEAIFYGAMEKVAERTGEEALKVFKKAIDNVAPALEVKSRRIGGATYQVPLEVSRDRRSTLAIRWIVTNARKRGEKTMEDRLVGELLDATNNRGNAVKKRDDVHRMADANKAFAHYRF</sequence>
<reference evidence="9" key="1">
    <citation type="submission" date="2020-02" db="EMBL/GenBank/DDBJ databases">
        <authorList>
            <person name="Meier V. D."/>
        </authorList>
    </citation>
    <scope>NUCLEOTIDE SEQUENCE</scope>
    <source>
        <strain evidence="9">AVDCRST_MAG74</strain>
    </source>
</reference>
<evidence type="ECO:0000256" key="6">
    <source>
        <dbReference type="HAMAP-Rule" id="MF_00480"/>
    </source>
</evidence>